<dbReference type="EMBL" id="LKET01000021">
    <property type="protein sequence ID" value="KPU45555.1"/>
    <property type="molecule type" value="Genomic_DNA"/>
</dbReference>
<keyword evidence="1" id="KW-0472">Membrane</keyword>
<reference evidence="2 3" key="1">
    <citation type="submission" date="2015-09" db="EMBL/GenBank/DDBJ databases">
        <title>Genome sequence of Oxobacter pfennigii DSM 3222.</title>
        <authorList>
            <person name="Poehlein A."/>
            <person name="Bengelsdorf F.R."/>
            <person name="Schiel-Bengelsdorf B."/>
            <person name="Duerre P."/>
            <person name="Daniel R."/>
        </authorList>
    </citation>
    <scope>NUCLEOTIDE SEQUENCE [LARGE SCALE GENOMIC DNA]</scope>
    <source>
        <strain evidence="2 3">DSM 3222</strain>
    </source>
</reference>
<comment type="caution">
    <text evidence="2">The sequence shown here is derived from an EMBL/GenBank/DDBJ whole genome shotgun (WGS) entry which is preliminary data.</text>
</comment>
<organism evidence="2 3">
    <name type="scientific">Oxobacter pfennigii</name>
    <dbReference type="NCBI Taxonomy" id="36849"/>
    <lineage>
        <taxon>Bacteria</taxon>
        <taxon>Bacillati</taxon>
        <taxon>Bacillota</taxon>
        <taxon>Clostridia</taxon>
        <taxon>Eubacteriales</taxon>
        <taxon>Clostridiaceae</taxon>
        <taxon>Oxobacter</taxon>
    </lineage>
</organism>
<feature type="transmembrane region" description="Helical" evidence="1">
    <location>
        <begin position="32"/>
        <end position="52"/>
    </location>
</feature>
<dbReference type="AlphaFoldDB" id="A0A0P9AJH5"/>
<dbReference type="Proteomes" id="UP000050326">
    <property type="component" value="Unassembled WGS sequence"/>
</dbReference>
<evidence type="ECO:0000313" key="2">
    <source>
        <dbReference type="EMBL" id="KPU45555.1"/>
    </source>
</evidence>
<accession>A0A0P9AJH5</accession>
<sequence>MHSRQDALAENMQPKMHWKNNKNTLLYKQPAWAAYTYLLLNNIVRITGAILIRTEKLSVKDITDKCRILL</sequence>
<proteinExistence type="predicted"/>
<evidence type="ECO:0000313" key="3">
    <source>
        <dbReference type="Proteomes" id="UP000050326"/>
    </source>
</evidence>
<keyword evidence="1" id="KW-1133">Transmembrane helix</keyword>
<name>A0A0P9AJH5_9CLOT</name>
<evidence type="ECO:0000256" key="1">
    <source>
        <dbReference type="SAM" id="Phobius"/>
    </source>
</evidence>
<gene>
    <name evidence="2" type="ORF">OXPF_07880</name>
</gene>
<keyword evidence="1" id="KW-0812">Transmembrane</keyword>
<dbReference type="STRING" id="36849.OXPF_07880"/>
<protein>
    <submittedName>
        <fullName evidence="2">Uncharacterized protein</fullName>
    </submittedName>
</protein>
<keyword evidence="3" id="KW-1185">Reference proteome</keyword>